<dbReference type="EMBL" id="JBHSBN010000004">
    <property type="protein sequence ID" value="MFC4105834.1"/>
    <property type="molecule type" value="Genomic_DNA"/>
</dbReference>
<evidence type="ECO:0000313" key="1">
    <source>
        <dbReference type="EMBL" id="MFC4105834.1"/>
    </source>
</evidence>
<protein>
    <submittedName>
        <fullName evidence="1">DUF6218 family protein</fullName>
    </submittedName>
</protein>
<evidence type="ECO:0000313" key="2">
    <source>
        <dbReference type="Proteomes" id="UP001595868"/>
    </source>
</evidence>
<gene>
    <name evidence="1" type="ORF">ACFOX0_07785</name>
</gene>
<proteinExistence type="predicted"/>
<dbReference type="Proteomes" id="UP001595868">
    <property type="component" value="Unassembled WGS sequence"/>
</dbReference>
<dbReference type="InterPro" id="IPR046190">
    <property type="entry name" value="DUF6218"/>
</dbReference>
<name>A0ABV8KIE5_9ACTN</name>
<sequence>MTISVETPDNELSIPFDYVPGARGHAVLAAGEDESGSAALAVWRLGATGQAVGAWVLSMSAVRRDNEEFQQVMNLIRDRSLVAWDADSPMEVIGRIAPELPASLVESLRRNVLLIPDLLAEIAEQRAAITLAADEYRRTASSKVAPLMWPTDIPSPAELRVVADEMQHPAAPVVAKALGLSAGLARVAQLWQETEQVRARRRYLRTLGDPQLLPPRWLESVRAAVNAGSQV</sequence>
<keyword evidence="2" id="KW-1185">Reference proteome</keyword>
<reference evidence="2" key="1">
    <citation type="journal article" date="2019" name="Int. J. Syst. Evol. Microbiol.">
        <title>The Global Catalogue of Microorganisms (GCM) 10K type strain sequencing project: providing services to taxonomists for standard genome sequencing and annotation.</title>
        <authorList>
            <consortium name="The Broad Institute Genomics Platform"/>
            <consortium name="The Broad Institute Genome Sequencing Center for Infectious Disease"/>
            <person name="Wu L."/>
            <person name="Ma J."/>
        </authorList>
    </citation>
    <scope>NUCLEOTIDE SEQUENCE [LARGE SCALE GENOMIC DNA]</scope>
    <source>
        <strain evidence="2">2902at01</strain>
    </source>
</reference>
<accession>A0ABV8KIE5</accession>
<comment type="caution">
    <text evidence="1">The sequence shown here is derived from an EMBL/GenBank/DDBJ whole genome shotgun (WGS) entry which is preliminary data.</text>
</comment>
<dbReference type="RefSeq" id="WP_377543150.1">
    <property type="nucleotide sequence ID" value="NZ_JBHSBN010000004.1"/>
</dbReference>
<dbReference type="Pfam" id="PF19726">
    <property type="entry name" value="DUF6218"/>
    <property type="match status" value="1"/>
</dbReference>
<organism evidence="1 2">
    <name type="scientific">Micromonospora zhanjiangensis</name>
    <dbReference type="NCBI Taxonomy" id="1522057"/>
    <lineage>
        <taxon>Bacteria</taxon>
        <taxon>Bacillati</taxon>
        <taxon>Actinomycetota</taxon>
        <taxon>Actinomycetes</taxon>
        <taxon>Micromonosporales</taxon>
        <taxon>Micromonosporaceae</taxon>
        <taxon>Micromonospora</taxon>
    </lineage>
</organism>